<reference evidence="1" key="1">
    <citation type="submission" date="2022-08" db="EMBL/GenBank/DDBJ databases">
        <title>Genome Sequence of Fusarium decemcellulare.</title>
        <authorList>
            <person name="Buettner E."/>
        </authorList>
    </citation>
    <scope>NUCLEOTIDE SEQUENCE</scope>
    <source>
        <strain evidence="1">Babe19</strain>
    </source>
</reference>
<protein>
    <submittedName>
        <fullName evidence="1">Uncharacterized protein</fullName>
    </submittedName>
</protein>
<dbReference type="Proteomes" id="UP001148629">
    <property type="component" value="Unassembled WGS sequence"/>
</dbReference>
<proteinExistence type="predicted"/>
<gene>
    <name evidence="1" type="ORF">NM208_g11390</name>
</gene>
<dbReference type="EMBL" id="JANRMS010001809">
    <property type="protein sequence ID" value="KAJ3526011.1"/>
    <property type="molecule type" value="Genomic_DNA"/>
</dbReference>
<evidence type="ECO:0000313" key="1">
    <source>
        <dbReference type="EMBL" id="KAJ3526011.1"/>
    </source>
</evidence>
<evidence type="ECO:0000313" key="2">
    <source>
        <dbReference type="Proteomes" id="UP001148629"/>
    </source>
</evidence>
<comment type="caution">
    <text evidence="1">The sequence shown here is derived from an EMBL/GenBank/DDBJ whole genome shotgun (WGS) entry which is preliminary data.</text>
</comment>
<name>A0ACC1RU90_9HYPO</name>
<sequence>MGHSPLVELTEVEHHIRKILAEDGISGVSATAEVISLEQRSNPILVAFLSANKTHGHITEEQLTDARSSLERKLGERVPAYMVPAAYIAVDSIPTTATGKTDRRQLRRIGSSMTMQQLAELDPLHKKRRPLTNTEQRLQGLWAEVLDVDRAIIGAGDSFLHMGDSIAAMQLVAKARLQGLALTVADVFKQPRLCDMVKMAKQSLRQEGPVEPFSLLKQGIEAGDARRRAAIMCGVNESQIEDLFPCTPLQEGLLALTARRNGDYINHTVLRLQESIDENRFRTSVEEVASSAASILRARIVSLPDQGSVQAIIKEPVSWSTGNSINDIVRQHSEVPMDLGEPLARYGVAKDCSHHGVYFVLTLHHALYDGWSMQLLLEQIARTYCSQQQSKNSPPQFQCFVQSTTRLNNDSVTNYWECQLENCGAPTYPPLPSASYQPRIDDSVLHNVSDLKWPQRSNITPSTLVRATWALVVASYTNSSDVLFGATVTGRQAAVPGVEYMIGPTIATVPIRTLLDWDQSVSKLLQQVQAQGVEMTEFEQTGLQQIRRIRDCQFQTLLVVQPAQTSQNHIENSVFELDTQEGLTAATAFGTYAISVECQLEDDGLELQLHFDSNVITDAQQPKRMGQQFEHLLRLLCDPSKGVFKLSQLQRISSHDLETVWQWNATVPATADQCVHDLFTQLAQQQPQAPAIHAWDGNLTYGEVETLSNRLAYHLIDLGVSPGTIIPLCFEKSVWTSVAMLAVMKVGATSVALDITQPEDRLWAIISQVRPGLTISSTEGANVMARVASRIPEYKSNVVVNQGEILSMPLEGGSLPMVDVSTALYLAFTSGSTGVPKGVIITHNNFSSGIKHQQKTARLQPRRSSRKNNLSRSILELGANRVTLTSTVLDVLDDSVIKRLDVVETGGEAVSQRQIDRVAQNTQCRIAYGPVECTVGVTWAWGDLRGRDIGKGLGACTWVVDPSSGSLAGVGCIGELWIEGPLVGHGYLNDPAKTAESFIEDPDWLVRGSPGLPGRRGRLYKTGDLVRYKPDGSLVFIGRKDTQVKLRGQRIELSEVEHHVLGQLAGRGSVTAEGGDAPQVVAEVIKPQSRNSDMLIAFVSPPGGGSMTEDECARTVEELTTGISHRLADAVPVYMVPSGYIPIQTMPRMTTGKTDRRLLRQRVEKLSPQELATLMSPLSSQSRRPVSTTAERELQQLWADILGLVPETITADDSFFILGGDSIHAMRLAGAARSQGLVLTVADIFSSPGLSSQAKLLRAENGTEESVEPFSLLGSHADTATARKDAALLCTVAESQIDDIFPCTPLQEGLLAMTARRSGDYINQTIRELQSNIDPLQFQRSWEALAAATPILRTRVVDLPSYGLVQVVIQEPVKWLTYNDVSSPLAQQQHEQLAMGLGTPLSRVGLYTDPETFKTSFVWSIHHVLYDGWSIPLLLDAVEKIHADAWSGSLIAPFQPFIKHVVESNSGGTADQFWKNQFAGSQAPQFPSLPSAGFQPRADIILDRRVEQLGQSPSGFTMATTIRAAWAALLSNATSSPDVVFGAVVSGRQAPIRDIERMAGPTIATVPVRALLDSNVELRSLLSEIQDNATRMTQFEQTGLQNIQRVSPEAQEACRFQTLLVVQPAKQESNDNAGTVFESTRALDDSALGGTDGFSTYAMMLTCEQNGQGLDLSLSIDSRMIENSRGERLLDQFEYIIRQLCSPENAHNRLGKINMLSPRDLHDIWTWNAVLPATSSNCIHSLFSQTAQRQPSALAVEAWDGTLTYGELDGKSTRLAHHLLSLGIDTASQPIVPLCFEKSVWTPVAMLAVMKIGAAAVALDVTQPEGRLLAIIKQAMPTLTISSAQGAALMSRISSCINIPVDETMFAEQLPVTQKEPPLPQVSPESTLYLAFTSGSTGEPKGVMISHSNFSSLVQHQGHMFSSDCRVFDFASYAFDVAWYNIFQTLIVGGCLCTPSESDRKNDIAGSITRLRANQATLTATVTDILPDSVVRGLRVIETGGEAVTQAQIDRLTSLTKVRIAYGPVECTIGVTWAVEDLFDRAIGRGYGACTWVVDTTTPEPTLASVGSVGELWIEGPLVGQGYLNDPDKTAASFVQDPSFLARGNLTGFPGRKGRLYKTGDLVRYNQNGSLTFVGRKDTQIKIRGQRVELSEVEHHVSRQLRDNEAQAVAEVATPRGSDTTALVVFIIPAEAETMSEEELSVTVADMTTGLNSRLAAAVPIYMVPFGYIPLRSVPMMATGKTNRRQLRQQISQRSTQELSALVSARSHKRLVATAEEKELQKLWAAVLSLDPQSIAADDSFLGIGGDSIQAMRLAAAAQRDGWSLSVADILSKSFLFEMAQCLGLASRVSATRVDPFSLLEVDDVDAFVNTQVPGLLPVWYGPVEDILPVSHTQNIFLSGSLDGTPVGIHNFFLDLPSSLDISRLAKSCARLIQNFEILRTVFISHGNNYYQVVLRYLPVSFEVRDVQDDLPTSFDLLCRELDGQPPSLGQTLLRLVLLRTEEGYMRLVIRIFHGQYDGLGFGRLLGSLADLYHGQSIPQEPSLSSLISAQQSPLDYSYWASLLQDSSISSGSKEQSTRPRW</sequence>
<keyword evidence="2" id="KW-1185">Reference proteome</keyword>
<organism evidence="1 2">
    <name type="scientific">Fusarium decemcellulare</name>
    <dbReference type="NCBI Taxonomy" id="57161"/>
    <lineage>
        <taxon>Eukaryota</taxon>
        <taxon>Fungi</taxon>
        <taxon>Dikarya</taxon>
        <taxon>Ascomycota</taxon>
        <taxon>Pezizomycotina</taxon>
        <taxon>Sordariomycetes</taxon>
        <taxon>Hypocreomycetidae</taxon>
        <taxon>Hypocreales</taxon>
        <taxon>Nectriaceae</taxon>
        <taxon>Fusarium</taxon>
        <taxon>Fusarium decemcellulare species complex</taxon>
    </lineage>
</organism>
<accession>A0ACC1RU90</accession>